<keyword evidence="7" id="KW-0732">Signal</keyword>
<keyword evidence="1 5" id="KW-0645">Protease</keyword>
<dbReference type="CDD" id="cd00190">
    <property type="entry name" value="Tryp_SPc"/>
    <property type="match status" value="1"/>
</dbReference>
<feature type="chain" id="PRO_5041901328" evidence="7">
    <location>
        <begin position="25"/>
        <end position="368"/>
    </location>
</feature>
<dbReference type="SUPFAM" id="SSF50494">
    <property type="entry name" value="Trypsin-like serine proteases"/>
    <property type="match status" value="1"/>
</dbReference>
<dbReference type="InterPro" id="IPR018114">
    <property type="entry name" value="TRYPSIN_HIS"/>
</dbReference>
<dbReference type="InterPro" id="IPR001314">
    <property type="entry name" value="Peptidase_S1A"/>
</dbReference>
<evidence type="ECO:0000259" key="8">
    <source>
        <dbReference type="PROSITE" id="PS50240"/>
    </source>
</evidence>
<evidence type="ECO:0000313" key="10">
    <source>
        <dbReference type="Proteomes" id="UP001249851"/>
    </source>
</evidence>
<accession>A0AAD9QC21</accession>
<keyword evidence="4" id="KW-1015">Disulfide bond</keyword>
<evidence type="ECO:0000256" key="1">
    <source>
        <dbReference type="ARBA" id="ARBA00022670"/>
    </source>
</evidence>
<dbReference type="InterPro" id="IPR043504">
    <property type="entry name" value="Peptidase_S1_PA_chymotrypsin"/>
</dbReference>
<dbReference type="PRINTS" id="PR00722">
    <property type="entry name" value="CHYMOTRYPSIN"/>
</dbReference>
<reference evidence="9" key="1">
    <citation type="journal article" date="2023" name="G3 (Bethesda)">
        <title>Whole genome assembly and annotation of the endangered Caribbean coral Acropora cervicornis.</title>
        <authorList>
            <person name="Selwyn J.D."/>
            <person name="Vollmer S.V."/>
        </authorList>
    </citation>
    <scope>NUCLEOTIDE SEQUENCE</scope>
    <source>
        <strain evidence="9">K2</strain>
    </source>
</reference>
<keyword evidence="3 5" id="KW-0720">Serine protease</keyword>
<evidence type="ECO:0000256" key="4">
    <source>
        <dbReference type="ARBA" id="ARBA00023157"/>
    </source>
</evidence>
<dbReference type="InterPro" id="IPR009003">
    <property type="entry name" value="Peptidase_S1_PA"/>
</dbReference>
<dbReference type="InterPro" id="IPR033116">
    <property type="entry name" value="TRYPSIN_SER"/>
</dbReference>
<sequence length="368" mass="40209">MDFSAVIVLKVVLIVAATSTTTQARHHHIISRGHLVPPEEPIFTADFELGESNLKEAAEKRVQEKPRRNKGALDNEEGGTHLNAGIPPPSGPLKDRGRSWNSLNQVNCGRSFSFASRVVNGHDATLGEWPWQAWLKLNNNHLCGGSLITPQWVMTAAHCVLDDNPNKYTVILGDVDQYKNEGLEQEFQVNRIIKHPSYSHPVPYENDIALFQLKKPAQRSDAVNTACLPGFLEEAPVGMECYISGWGQVFGEGAPSAILQQAKMPVVSNSACAAKLDTSPNGGLHTDNRTWIVTSKMMCAGDAGKTKKSGCYGDSGGPFQCENSDGQWVVYGIVSWGDPDCSSSNHYTVFTGVSVFRTWIERVIKTAT</sequence>
<dbReference type="SMART" id="SM00020">
    <property type="entry name" value="Tryp_SPc"/>
    <property type="match status" value="1"/>
</dbReference>
<protein>
    <submittedName>
        <fullName evidence="9">Chymotrypsin-like protease CTRL-1</fullName>
    </submittedName>
</protein>
<evidence type="ECO:0000256" key="2">
    <source>
        <dbReference type="ARBA" id="ARBA00022801"/>
    </source>
</evidence>
<dbReference type="AlphaFoldDB" id="A0AAD9QC21"/>
<dbReference type="EMBL" id="JARQWQ010000044">
    <property type="protein sequence ID" value="KAK2558465.1"/>
    <property type="molecule type" value="Genomic_DNA"/>
</dbReference>
<feature type="signal peptide" evidence="7">
    <location>
        <begin position="1"/>
        <end position="24"/>
    </location>
</feature>
<dbReference type="Proteomes" id="UP001249851">
    <property type="component" value="Unassembled WGS sequence"/>
</dbReference>
<comment type="caution">
    <text evidence="9">The sequence shown here is derived from an EMBL/GenBank/DDBJ whole genome shotgun (WGS) entry which is preliminary data.</text>
</comment>
<dbReference type="GO" id="GO:0006508">
    <property type="term" value="P:proteolysis"/>
    <property type="evidence" value="ECO:0007669"/>
    <property type="project" value="UniProtKB-KW"/>
</dbReference>
<dbReference type="PANTHER" id="PTHR24252:SF10">
    <property type="entry name" value="SERINE PROTEASE 56"/>
    <property type="match status" value="1"/>
</dbReference>
<dbReference type="Gene3D" id="2.40.10.10">
    <property type="entry name" value="Trypsin-like serine proteases"/>
    <property type="match status" value="1"/>
</dbReference>
<evidence type="ECO:0000313" key="9">
    <source>
        <dbReference type="EMBL" id="KAK2558465.1"/>
    </source>
</evidence>
<dbReference type="InterPro" id="IPR001254">
    <property type="entry name" value="Trypsin_dom"/>
</dbReference>
<gene>
    <name evidence="9" type="ORF">P5673_019178</name>
</gene>
<evidence type="ECO:0000256" key="5">
    <source>
        <dbReference type="RuleBase" id="RU363034"/>
    </source>
</evidence>
<evidence type="ECO:0000256" key="6">
    <source>
        <dbReference type="SAM" id="MobiDB-lite"/>
    </source>
</evidence>
<keyword evidence="10" id="KW-1185">Reference proteome</keyword>
<dbReference type="PROSITE" id="PS00134">
    <property type="entry name" value="TRYPSIN_HIS"/>
    <property type="match status" value="1"/>
</dbReference>
<dbReference type="FunFam" id="2.40.10.10:FF:000003">
    <property type="entry name" value="Transmembrane serine protease 3"/>
    <property type="match status" value="1"/>
</dbReference>
<dbReference type="PROSITE" id="PS00135">
    <property type="entry name" value="TRYPSIN_SER"/>
    <property type="match status" value="1"/>
</dbReference>
<proteinExistence type="predicted"/>
<feature type="region of interest" description="Disordered" evidence="6">
    <location>
        <begin position="58"/>
        <end position="99"/>
    </location>
</feature>
<keyword evidence="2 5" id="KW-0378">Hydrolase</keyword>
<evidence type="ECO:0000256" key="3">
    <source>
        <dbReference type="ARBA" id="ARBA00022825"/>
    </source>
</evidence>
<organism evidence="9 10">
    <name type="scientific">Acropora cervicornis</name>
    <name type="common">Staghorn coral</name>
    <dbReference type="NCBI Taxonomy" id="6130"/>
    <lineage>
        <taxon>Eukaryota</taxon>
        <taxon>Metazoa</taxon>
        <taxon>Cnidaria</taxon>
        <taxon>Anthozoa</taxon>
        <taxon>Hexacorallia</taxon>
        <taxon>Scleractinia</taxon>
        <taxon>Astrocoeniina</taxon>
        <taxon>Acroporidae</taxon>
        <taxon>Acropora</taxon>
    </lineage>
</organism>
<evidence type="ECO:0000256" key="7">
    <source>
        <dbReference type="SAM" id="SignalP"/>
    </source>
</evidence>
<dbReference type="PROSITE" id="PS50240">
    <property type="entry name" value="TRYPSIN_DOM"/>
    <property type="match status" value="1"/>
</dbReference>
<dbReference type="PANTHER" id="PTHR24252">
    <property type="entry name" value="ACROSIN-RELATED"/>
    <property type="match status" value="1"/>
</dbReference>
<dbReference type="GO" id="GO:0004252">
    <property type="term" value="F:serine-type endopeptidase activity"/>
    <property type="evidence" value="ECO:0007669"/>
    <property type="project" value="InterPro"/>
</dbReference>
<feature type="domain" description="Peptidase S1" evidence="8">
    <location>
        <begin position="118"/>
        <end position="365"/>
    </location>
</feature>
<name>A0AAD9QC21_ACRCE</name>
<reference evidence="9" key="2">
    <citation type="journal article" date="2023" name="Science">
        <title>Genomic signatures of disease resistance in endangered staghorn corals.</title>
        <authorList>
            <person name="Vollmer S.V."/>
            <person name="Selwyn J.D."/>
            <person name="Despard B.A."/>
            <person name="Roesel C.L."/>
        </authorList>
    </citation>
    <scope>NUCLEOTIDE SEQUENCE</scope>
    <source>
        <strain evidence="9">K2</strain>
    </source>
</reference>
<dbReference type="Pfam" id="PF00089">
    <property type="entry name" value="Trypsin"/>
    <property type="match status" value="1"/>
</dbReference>